<dbReference type="Proteomes" id="UP000271977">
    <property type="component" value="Unassembled WGS sequence"/>
</dbReference>
<evidence type="ECO:0000313" key="4">
    <source>
        <dbReference type="EMBL" id="RSJ92343.1"/>
    </source>
</evidence>
<evidence type="ECO:0000313" key="3">
    <source>
        <dbReference type="EMBL" id="RSJ89763.1"/>
    </source>
</evidence>
<reference evidence="2 7" key="2">
    <citation type="submission" date="2016-01" db="EMBL/GenBank/DDBJ databases">
        <title>Highly variable Streptococcus oralis 1 are common among viridans streptococci isolated from primates.</title>
        <authorList>
            <person name="Denapaite D."/>
            <person name="Rieger M."/>
            <person name="Koendgen S."/>
            <person name="Brueckner R."/>
            <person name="Ochigava I."/>
            <person name="Kappeler P."/>
            <person name="Maetz-Rensing K."/>
            <person name="Leendertz F."/>
        </authorList>
    </citation>
    <scope>NUCLEOTIDE SEQUENCE [LARGE SCALE GENOMIC DNA]</scope>
    <source>
        <strain evidence="2 7">M3-1</strain>
    </source>
</reference>
<protein>
    <submittedName>
        <fullName evidence="1">Uncharacterized protein</fullName>
    </submittedName>
</protein>
<name>A0A081QPI7_STRMT</name>
<dbReference type="AlphaFoldDB" id="A0A081QPI7"/>
<evidence type="ECO:0000313" key="1">
    <source>
        <dbReference type="EMBL" id="KEQ44860.1"/>
    </source>
</evidence>
<dbReference type="EMBL" id="RJPY01000003">
    <property type="protein sequence ID" value="RSJ98981.1"/>
    <property type="molecule type" value="Genomic_DNA"/>
</dbReference>
<evidence type="ECO:0000313" key="8">
    <source>
        <dbReference type="Proteomes" id="UP000271520"/>
    </source>
</evidence>
<dbReference type="EMBL" id="LROU01000022">
    <property type="protein sequence ID" value="KYF37989.1"/>
    <property type="molecule type" value="Genomic_DNA"/>
</dbReference>
<evidence type="ECO:0000313" key="2">
    <source>
        <dbReference type="EMBL" id="KYF37989.1"/>
    </source>
</evidence>
<dbReference type="Proteomes" id="UP000277773">
    <property type="component" value="Unassembled WGS sequence"/>
</dbReference>
<dbReference type="Proteomes" id="UP000028089">
    <property type="component" value="Unassembled WGS sequence"/>
</dbReference>
<evidence type="ECO:0000313" key="5">
    <source>
        <dbReference type="EMBL" id="RSJ98981.1"/>
    </source>
</evidence>
<evidence type="ECO:0000313" key="9">
    <source>
        <dbReference type="Proteomes" id="UP000271977"/>
    </source>
</evidence>
<reference evidence="8 9" key="3">
    <citation type="submission" date="2018-11" db="EMBL/GenBank/DDBJ databases">
        <title>Species Designations Belie Phenotypic and Genotypic Heterogeneity in Oral Streptococci.</title>
        <authorList>
            <person name="Velsko I."/>
        </authorList>
    </citation>
    <scope>NUCLEOTIDE SEQUENCE [LARGE SCALE GENOMIC DNA]</scope>
    <source>
        <strain evidence="5 10">BCC08</strain>
        <strain evidence="4 8">BCC22</strain>
        <strain evidence="3 9">BCC30</strain>
    </source>
</reference>
<dbReference type="Proteomes" id="UP000271520">
    <property type="component" value="Unassembled WGS sequence"/>
</dbReference>
<dbReference type="Proteomes" id="UP000075442">
    <property type="component" value="Unassembled WGS sequence"/>
</dbReference>
<evidence type="ECO:0000313" key="7">
    <source>
        <dbReference type="Proteomes" id="UP000075442"/>
    </source>
</evidence>
<sequence length="97" mass="10999">MFDEMINDFFSGVNNNMIEIQKGLERLLISHIYSPIKLNERNNLMSDGDFKIKTEALATKTALGMISSQLDTTMKGAYSTKVVETLKTKEKDYDTIV</sequence>
<accession>A0A081QPI7</accession>
<dbReference type="EMBL" id="JPFY01000013">
    <property type="protein sequence ID" value="KEQ44860.1"/>
    <property type="molecule type" value="Genomic_DNA"/>
</dbReference>
<dbReference type="PATRIC" id="fig|28037.235.peg.389"/>
<gene>
    <name evidence="5" type="ORF">D8786_03845</name>
    <name evidence="4" type="ORF">D8788_06815</name>
    <name evidence="3" type="ORF">D8789_06345</name>
    <name evidence="1" type="ORF">SK578_0956</name>
    <name evidence="2" type="ORF">SMIM3I_00865</name>
</gene>
<dbReference type="RefSeq" id="WP_042750982.1">
    <property type="nucleotide sequence ID" value="NZ_CAMHZM010000017.1"/>
</dbReference>
<evidence type="ECO:0000313" key="6">
    <source>
        <dbReference type="Proteomes" id="UP000028089"/>
    </source>
</evidence>
<dbReference type="EMBL" id="RJPW01000009">
    <property type="protein sequence ID" value="RSJ92343.1"/>
    <property type="molecule type" value="Genomic_DNA"/>
</dbReference>
<dbReference type="EMBL" id="RJPV01000004">
    <property type="protein sequence ID" value="RSJ89763.1"/>
    <property type="molecule type" value="Genomic_DNA"/>
</dbReference>
<proteinExistence type="predicted"/>
<reference evidence="1 6" key="1">
    <citation type="submission" date="2014-05" db="EMBL/GenBank/DDBJ databases">
        <authorList>
            <person name="Daugherty S.C."/>
            <person name="Tallon L.J."/>
            <person name="Sadzewicz L."/>
            <person name="Kilian M."/>
            <person name="Tettelin H."/>
        </authorList>
    </citation>
    <scope>NUCLEOTIDE SEQUENCE [LARGE SCALE GENOMIC DNA]</scope>
    <source>
        <strain evidence="1 6">SK578</strain>
    </source>
</reference>
<organism evidence="1 6">
    <name type="scientific">Streptococcus mitis</name>
    <dbReference type="NCBI Taxonomy" id="28037"/>
    <lineage>
        <taxon>Bacteria</taxon>
        <taxon>Bacillati</taxon>
        <taxon>Bacillota</taxon>
        <taxon>Bacilli</taxon>
        <taxon>Lactobacillales</taxon>
        <taxon>Streptococcaceae</taxon>
        <taxon>Streptococcus</taxon>
        <taxon>Streptococcus mitis group</taxon>
    </lineage>
</organism>
<evidence type="ECO:0000313" key="10">
    <source>
        <dbReference type="Proteomes" id="UP000277773"/>
    </source>
</evidence>
<comment type="caution">
    <text evidence="1">The sequence shown here is derived from an EMBL/GenBank/DDBJ whole genome shotgun (WGS) entry which is preliminary data.</text>
</comment>